<dbReference type="PROSITE" id="PS50012">
    <property type="entry name" value="RCC1_3"/>
    <property type="match status" value="3"/>
</dbReference>
<dbReference type="InterPro" id="IPR009091">
    <property type="entry name" value="RCC1/BLIP-II"/>
</dbReference>
<evidence type="ECO:0000313" key="3">
    <source>
        <dbReference type="EMBL" id="MBB6558998.1"/>
    </source>
</evidence>
<reference evidence="3 4" key="1">
    <citation type="submission" date="2020-08" db="EMBL/GenBank/DDBJ databases">
        <title>Functional genomics of gut bacteria from endangered species of beetles.</title>
        <authorList>
            <person name="Carlos-Shanley C."/>
        </authorList>
    </citation>
    <scope>NUCLEOTIDE SEQUENCE [LARGE SCALE GENOMIC DNA]</scope>
    <source>
        <strain evidence="3 4">S00198</strain>
    </source>
</reference>
<feature type="chain" id="PRO_5031054882" evidence="2">
    <location>
        <begin position="30"/>
        <end position="886"/>
    </location>
</feature>
<evidence type="ECO:0000256" key="1">
    <source>
        <dbReference type="SAM" id="MobiDB-lite"/>
    </source>
</evidence>
<keyword evidence="4" id="KW-1185">Reference proteome</keyword>
<protein>
    <submittedName>
        <fullName evidence="3">Alpha-tubulin suppressor-like RCC1 family protein</fullName>
    </submittedName>
</protein>
<dbReference type="Pfam" id="PF13540">
    <property type="entry name" value="RCC1_2"/>
    <property type="match status" value="1"/>
</dbReference>
<dbReference type="Pfam" id="PF00415">
    <property type="entry name" value="RCC1"/>
    <property type="match status" value="2"/>
</dbReference>
<gene>
    <name evidence="3" type="ORF">HNP48_001662</name>
</gene>
<sequence>MATPLWRRALACLLPALLVGLGSSGAVQAQSIATGARHGLALQPDGSVLAWGDNRQGQLGQGRTLYAEAAREIPLSAKAVAVRASSTNALVLDDQGNVWSWGTNRRGQLGDGTRTDRATPRIVFRNAAQLVDNGGDQRPSWVLDRDGQPWWWGPLPSGGELTQPAQAARVPARLVRVLSSGRAMAALDDQGVVWSWGVGAACAGATQAAGEAFAMRDVPPIKDFVVVGDTFNPDRREFPDPVAPQYISRIYAVDRDGKYWKWGAEVVYSSGMARLQSTCPPVQSLDASAMLGYQPRIHADLVKAGTVIKRVIPSNQWTTAGLTENGDLWLWRQVQSGPPGTAPPVTLSHEASGVLDASSYSTELREGTQGLIYITRDGRVLAKGSNANLHLALSSNQIDSVAGPQRVPLPAGAASVHVMPDGGYAVLKDGRVFNWGLGAAQYDPSANLNWYVPRPGPSQIGIPASIAKLAVTEGRWLALDSSGNVWSSDEWGSGVKGSGLLRPTMVSRANGLPPARDIALGGSAGATAMAAILGVDGSVWTIGAFAGVSPPPSPPLQNFDDVLSHLWTPKKVLALPSSIVQVAAIGGYIGAAAYALDASGSVWFWGQHAYGIGGRSVAAVGGDLIVNVPYVLPLRQKAVSIHTNAYDYGFCAILEDGSAQCYGKMFNEHAGMHFRLHAPIKELAVGGAEQAMGRTTDRRENTVHFRLADGTVWAWGQGRYGQLGAGIHANTAEPVPVNNEAGTGDLDLDPTTPNVPTANRPPFRVKTRLEGNLRTLSFNADVFGAATGGGTGNGTTNLYAFATADLRTWIQLDGEGQWSLLRSPVPAAASNVPLATEAQSVPLNILPQFIGTGLAGVRVFVGQGRDAQEMLQARRFREVLELAPED</sequence>
<dbReference type="Proteomes" id="UP000575083">
    <property type="component" value="Unassembled WGS sequence"/>
</dbReference>
<evidence type="ECO:0000313" key="4">
    <source>
        <dbReference type="Proteomes" id="UP000575083"/>
    </source>
</evidence>
<dbReference type="EMBL" id="JACHLK010000002">
    <property type="protein sequence ID" value="MBB6558998.1"/>
    <property type="molecule type" value="Genomic_DNA"/>
</dbReference>
<dbReference type="PRINTS" id="PR00633">
    <property type="entry name" value="RCCNDNSATION"/>
</dbReference>
<dbReference type="GO" id="GO:0005737">
    <property type="term" value="C:cytoplasm"/>
    <property type="evidence" value="ECO:0007669"/>
    <property type="project" value="TreeGrafter"/>
</dbReference>
<dbReference type="RefSeq" id="WP_184856398.1">
    <property type="nucleotide sequence ID" value="NZ_JACHLK010000002.1"/>
</dbReference>
<dbReference type="PANTHER" id="PTHR45982:SF1">
    <property type="entry name" value="REGULATOR OF CHROMOSOME CONDENSATION"/>
    <property type="match status" value="1"/>
</dbReference>
<dbReference type="AlphaFoldDB" id="A0A7X0PBS2"/>
<dbReference type="PANTHER" id="PTHR45982">
    <property type="entry name" value="REGULATOR OF CHROMOSOME CONDENSATION"/>
    <property type="match status" value="1"/>
</dbReference>
<feature type="region of interest" description="Disordered" evidence="1">
    <location>
        <begin position="741"/>
        <end position="762"/>
    </location>
</feature>
<dbReference type="PROSITE" id="PS00626">
    <property type="entry name" value="RCC1_2"/>
    <property type="match status" value="1"/>
</dbReference>
<keyword evidence="2" id="KW-0732">Signal</keyword>
<dbReference type="InterPro" id="IPR000408">
    <property type="entry name" value="Reg_chr_condens"/>
</dbReference>
<dbReference type="Gene3D" id="2.130.10.30">
    <property type="entry name" value="Regulator of chromosome condensation 1/beta-lactamase-inhibitor protein II"/>
    <property type="match status" value="4"/>
</dbReference>
<proteinExistence type="predicted"/>
<comment type="caution">
    <text evidence="3">The sequence shown here is derived from an EMBL/GenBank/DDBJ whole genome shotgun (WGS) entry which is preliminary data.</text>
</comment>
<dbReference type="GO" id="GO:0005085">
    <property type="term" value="F:guanyl-nucleotide exchange factor activity"/>
    <property type="evidence" value="ECO:0007669"/>
    <property type="project" value="TreeGrafter"/>
</dbReference>
<name>A0A7X0PBS2_9BURK</name>
<dbReference type="SUPFAM" id="SSF50985">
    <property type="entry name" value="RCC1/BLIP-II"/>
    <property type="match status" value="2"/>
</dbReference>
<feature type="signal peptide" evidence="2">
    <location>
        <begin position="1"/>
        <end position="29"/>
    </location>
</feature>
<accession>A0A7X0PBS2</accession>
<organism evidence="3 4">
    <name type="scientific">Acidovorax soli</name>
    <dbReference type="NCBI Taxonomy" id="592050"/>
    <lineage>
        <taxon>Bacteria</taxon>
        <taxon>Pseudomonadati</taxon>
        <taxon>Pseudomonadota</taxon>
        <taxon>Betaproteobacteria</taxon>
        <taxon>Burkholderiales</taxon>
        <taxon>Comamonadaceae</taxon>
        <taxon>Acidovorax</taxon>
    </lineage>
</organism>
<evidence type="ECO:0000256" key="2">
    <source>
        <dbReference type="SAM" id="SignalP"/>
    </source>
</evidence>
<dbReference type="InterPro" id="IPR051553">
    <property type="entry name" value="Ran_GTPase-activating"/>
</dbReference>